<comment type="caution">
    <text evidence="3">The sequence shown here is derived from an EMBL/GenBank/DDBJ whole genome shotgun (WGS) entry which is preliminary data.</text>
</comment>
<feature type="signal peptide" evidence="2">
    <location>
        <begin position="1"/>
        <end position="19"/>
    </location>
</feature>
<protein>
    <submittedName>
        <fullName evidence="3">Uncharacterized protein</fullName>
    </submittedName>
</protein>
<reference evidence="3 4" key="1">
    <citation type="submission" date="2016-07" db="EMBL/GenBank/DDBJ databases">
        <title>Pervasive Adenine N6-methylation of Active Genes in Fungi.</title>
        <authorList>
            <consortium name="DOE Joint Genome Institute"/>
            <person name="Mondo S.J."/>
            <person name="Dannebaum R.O."/>
            <person name="Kuo R.C."/>
            <person name="Labutti K."/>
            <person name="Haridas S."/>
            <person name="Kuo A."/>
            <person name="Salamov A."/>
            <person name="Ahrendt S.R."/>
            <person name="Lipzen A."/>
            <person name="Sullivan W."/>
            <person name="Andreopoulos W.B."/>
            <person name="Clum A."/>
            <person name="Lindquist E."/>
            <person name="Daum C."/>
            <person name="Ramamoorthy G.K."/>
            <person name="Gryganskyi A."/>
            <person name="Culley D."/>
            <person name="Magnuson J.K."/>
            <person name="James T.Y."/>
            <person name="O'Malley M.A."/>
            <person name="Stajich J.E."/>
            <person name="Spatafora J.W."/>
            <person name="Visel A."/>
            <person name="Grigoriev I.V."/>
        </authorList>
    </citation>
    <scope>NUCLEOTIDE SEQUENCE [LARGE SCALE GENOMIC DNA]</scope>
    <source>
        <strain evidence="3 4">JEL800</strain>
    </source>
</reference>
<dbReference type="EMBL" id="MCGO01000052">
    <property type="protein sequence ID" value="ORY37009.1"/>
    <property type="molecule type" value="Genomic_DNA"/>
</dbReference>
<dbReference type="AlphaFoldDB" id="A0A1Y2BQI7"/>
<evidence type="ECO:0000256" key="1">
    <source>
        <dbReference type="SAM" id="MobiDB-lite"/>
    </source>
</evidence>
<sequence>MHAITLLSLVAAAAVSVSASPDLVGSVQAWAVQLPSAKCWTTSQGALADLKTGDNAGLVALCPSLIDNFANGCYNTATTATATTTTTTTVSGAAPSATGAASNQNSRREASSSTLNAELVANVLANVIDLCVTAQAFVAIDTAKYVAADFTPVAVSAADAASYALGLDVDIDALAKAFVQTQVPLTPGQTVLFQGPALPSVAAAKAVVGKLTAANRIINSPVIYNFNKTLISSEQAKDNVYAFKADASLTLNWIGLSLSKDSKHIAVVYGSEARVSGFLLSLTCLQLDREDRATMLLLSLCFLVPFQSRVLQLLRFQPQPPLLPQSTPVPLQLPLPLLKLHTTQPPPPLQTKSTRVVPLLCLPASLLPFSCLLL</sequence>
<gene>
    <name evidence="3" type="ORF">BCR33DRAFT_721662</name>
</gene>
<evidence type="ECO:0000313" key="3">
    <source>
        <dbReference type="EMBL" id="ORY37009.1"/>
    </source>
</evidence>
<feature type="region of interest" description="Disordered" evidence="1">
    <location>
        <begin position="86"/>
        <end position="108"/>
    </location>
</feature>
<name>A0A1Y2BQI7_9FUNG</name>
<feature type="chain" id="PRO_5012960195" evidence="2">
    <location>
        <begin position="20"/>
        <end position="374"/>
    </location>
</feature>
<dbReference type="OrthoDB" id="10434034at2759"/>
<evidence type="ECO:0000256" key="2">
    <source>
        <dbReference type="SAM" id="SignalP"/>
    </source>
</evidence>
<keyword evidence="4" id="KW-1185">Reference proteome</keyword>
<accession>A0A1Y2BQI7</accession>
<feature type="non-terminal residue" evidence="3">
    <location>
        <position position="374"/>
    </location>
</feature>
<organism evidence="3 4">
    <name type="scientific">Rhizoclosmatium globosum</name>
    <dbReference type="NCBI Taxonomy" id="329046"/>
    <lineage>
        <taxon>Eukaryota</taxon>
        <taxon>Fungi</taxon>
        <taxon>Fungi incertae sedis</taxon>
        <taxon>Chytridiomycota</taxon>
        <taxon>Chytridiomycota incertae sedis</taxon>
        <taxon>Chytridiomycetes</taxon>
        <taxon>Chytridiales</taxon>
        <taxon>Chytriomycetaceae</taxon>
        <taxon>Rhizoclosmatium</taxon>
    </lineage>
</organism>
<dbReference type="Proteomes" id="UP000193642">
    <property type="component" value="Unassembled WGS sequence"/>
</dbReference>
<keyword evidence="2" id="KW-0732">Signal</keyword>
<proteinExistence type="predicted"/>
<evidence type="ECO:0000313" key="4">
    <source>
        <dbReference type="Proteomes" id="UP000193642"/>
    </source>
</evidence>
<feature type="compositionally biased region" description="Low complexity" evidence="1">
    <location>
        <begin position="86"/>
        <end position="102"/>
    </location>
</feature>